<feature type="compositionally biased region" description="Polar residues" evidence="2">
    <location>
        <begin position="491"/>
        <end position="519"/>
    </location>
</feature>
<proteinExistence type="inferred from homology"/>
<dbReference type="GO" id="GO:0006508">
    <property type="term" value="P:proteolysis"/>
    <property type="evidence" value="ECO:0007669"/>
    <property type="project" value="UniProtKB-KW"/>
</dbReference>
<keyword evidence="3" id="KW-1133">Transmembrane helix</keyword>
<reference evidence="5 6" key="1">
    <citation type="submission" date="2022-12" db="EMBL/GenBank/DDBJ databases">
        <title>Genomic features and morphological characterization of a novel Knufia sp. strain isolated from spacecraft assembly facility.</title>
        <authorList>
            <person name="Teixeira M."/>
            <person name="Chander A.M."/>
            <person name="Stajich J.E."/>
            <person name="Venkateswaran K."/>
        </authorList>
    </citation>
    <scope>NUCLEOTIDE SEQUENCE [LARGE SCALE GENOMIC DNA]</scope>
    <source>
        <strain evidence="5 6">FJI-L2-BK-P2</strain>
    </source>
</reference>
<evidence type="ECO:0000313" key="5">
    <source>
        <dbReference type="EMBL" id="KAK5947849.1"/>
    </source>
</evidence>
<name>A0AAN8E7H6_9EURO</name>
<dbReference type="EC" id="3.4.19.12" evidence="1"/>
<gene>
    <name evidence="5" type="ORF">OHC33_011114</name>
</gene>
<dbReference type="InterPro" id="IPR050164">
    <property type="entry name" value="Peptidase_C19"/>
</dbReference>
<dbReference type="Gene3D" id="3.90.70.10">
    <property type="entry name" value="Cysteine proteinases"/>
    <property type="match status" value="1"/>
</dbReference>
<dbReference type="InterPro" id="IPR038765">
    <property type="entry name" value="Papain-like_cys_pep_sf"/>
</dbReference>
<dbReference type="Pfam" id="PF00443">
    <property type="entry name" value="UCH"/>
    <property type="match status" value="1"/>
</dbReference>
<keyword evidence="1" id="KW-0645">Protease</keyword>
<dbReference type="AlphaFoldDB" id="A0AAN8E7H6"/>
<keyword evidence="3" id="KW-0472">Membrane</keyword>
<keyword evidence="1" id="KW-0833">Ubl conjugation pathway</keyword>
<keyword evidence="1" id="KW-0788">Thiol protease</keyword>
<dbReference type="CDD" id="cd02662">
    <property type="entry name" value="Peptidase_C19F"/>
    <property type="match status" value="1"/>
</dbReference>
<dbReference type="InterPro" id="IPR018200">
    <property type="entry name" value="USP_CS"/>
</dbReference>
<evidence type="ECO:0000256" key="2">
    <source>
        <dbReference type="SAM" id="MobiDB-lite"/>
    </source>
</evidence>
<feature type="compositionally biased region" description="Basic and acidic residues" evidence="2">
    <location>
        <begin position="184"/>
        <end position="209"/>
    </location>
</feature>
<evidence type="ECO:0000256" key="3">
    <source>
        <dbReference type="SAM" id="Phobius"/>
    </source>
</evidence>
<accession>A0AAN8E7H6</accession>
<feature type="region of interest" description="Disordered" evidence="2">
    <location>
        <begin position="184"/>
        <end position="210"/>
    </location>
</feature>
<organism evidence="5 6">
    <name type="scientific">Knufia fluminis</name>
    <dbReference type="NCBI Taxonomy" id="191047"/>
    <lineage>
        <taxon>Eukaryota</taxon>
        <taxon>Fungi</taxon>
        <taxon>Dikarya</taxon>
        <taxon>Ascomycota</taxon>
        <taxon>Pezizomycotina</taxon>
        <taxon>Eurotiomycetes</taxon>
        <taxon>Chaetothyriomycetidae</taxon>
        <taxon>Chaetothyriales</taxon>
        <taxon>Trichomeriaceae</taxon>
        <taxon>Knufia</taxon>
    </lineage>
</organism>
<protein>
    <recommendedName>
        <fullName evidence="1">Ubiquitin carboxyl-terminal hydrolase</fullName>
        <ecNumber evidence="1">3.4.19.12</ecNumber>
    </recommendedName>
</protein>
<evidence type="ECO:0000313" key="6">
    <source>
        <dbReference type="Proteomes" id="UP001316803"/>
    </source>
</evidence>
<dbReference type="PROSITE" id="PS00972">
    <property type="entry name" value="USP_1"/>
    <property type="match status" value="1"/>
</dbReference>
<dbReference type="GO" id="GO:0004843">
    <property type="term" value="F:cysteine-type deubiquitinase activity"/>
    <property type="evidence" value="ECO:0007669"/>
    <property type="project" value="UniProtKB-UniRule"/>
</dbReference>
<feature type="domain" description="USP" evidence="4">
    <location>
        <begin position="50"/>
        <end position="561"/>
    </location>
</feature>
<dbReference type="PROSITE" id="PS50235">
    <property type="entry name" value="USP_3"/>
    <property type="match status" value="1"/>
</dbReference>
<dbReference type="GO" id="GO:0005634">
    <property type="term" value="C:nucleus"/>
    <property type="evidence" value="ECO:0007669"/>
    <property type="project" value="TreeGrafter"/>
</dbReference>
<comment type="similarity">
    <text evidence="1">Belongs to the peptidase C19 family.</text>
</comment>
<feature type="transmembrane region" description="Helical" evidence="3">
    <location>
        <begin position="6"/>
        <end position="26"/>
    </location>
</feature>
<dbReference type="GO" id="GO:0016579">
    <property type="term" value="P:protein deubiquitination"/>
    <property type="evidence" value="ECO:0007669"/>
    <property type="project" value="InterPro"/>
</dbReference>
<dbReference type="InterPro" id="IPR028889">
    <property type="entry name" value="USP"/>
</dbReference>
<dbReference type="PROSITE" id="PS00973">
    <property type="entry name" value="USP_2"/>
    <property type="match status" value="1"/>
</dbReference>
<dbReference type="PANTHER" id="PTHR24006:SF904">
    <property type="entry name" value="UBIQUITIN CARBOXYL-TERMINAL HYDROLASE 16"/>
    <property type="match status" value="1"/>
</dbReference>
<dbReference type="InterPro" id="IPR001394">
    <property type="entry name" value="Peptidase_C19_UCH"/>
</dbReference>
<dbReference type="Proteomes" id="UP001316803">
    <property type="component" value="Unassembled WGS sequence"/>
</dbReference>
<keyword evidence="6" id="KW-1185">Reference proteome</keyword>
<dbReference type="SUPFAM" id="SSF54001">
    <property type="entry name" value="Cysteine proteinases"/>
    <property type="match status" value="1"/>
</dbReference>
<feature type="compositionally biased region" description="Polar residues" evidence="2">
    <location>
        <begin position="469"/>
        <end position="482"/>
    </location>
</feature>
<comment type="caution">
    <text evidence="5">The sequence shown here is derived from an EMBL/GenBank/DDBJ whole genome shotgun (WGS) entry which is preliminary data.</text>
</comment>
<feature type="region of interest" description="Disordered" evidence="2">
    <location>
        <begin position="440"/>
        <end position="535"/>
    </location>
</feature>
<dbReference type="PANTHER" id="PTHR24006">
    <property type="entry name" value="UBIQUITIN CARBOXYL-TERMINAL HYDROLASE"/>
    <property type="match status" value="1"/>
</dbReference>
<keyword evidence="3" id="KW-0812">Transmembrane</keyword>
<evidence type="ECO:0000259" key="4">
    <source>
        <dbReference type="PROSITE" id="PS50235"/>
    </source>
</evidence>
<evidence type="ECO:0000256" key="1">
    <source>
        <dbReference type="RuleBase" id="RU366025"/>
    </source>
</evidence>
<dbReference type="GO" id="GO:0005829">
    <property type="term" value="C:cytosol"/>
    <property type="evidence" value="ECO:0007669"/>
    <property type="project" value="TreeGrafter"/>
</dbReference>
<dbReference type="EMBL" id="JAKLMC020000062">
    <property type="protein sequence ID" value="KAK5947849.1"/>
    <property type="molecule type" value="Genomic_DNA"/>
</dbReference>
<feature type="compositionally biased region" description="Low complexity" evidence="2">
    <location>
        <begin position="454"/>
        <end position="468"/>
    </location>
</feature>
<sequence>MPDKNLTVVGYAAGASLAAITLFYVFGPTFFIDGDESSGGFFDGKKRTITGLSNPANDCFINSVLQALAGLGDLRLYLIKEIHRRELDGAEIFESLPLVLRKGDRPARIQDLQRGLVTRALKDMLDALNERPIYKKTITAKPLIESLERAYATRISRNQQDAQEFLQIVLERLDDEYKAGEKARSRMAEVAEEGSKNDDENTSLRHESSSDAIVANGEGFPFEGQLESQIQCMYCGFKTKPSISTFVSLTLNVPQGNSTTLDRCFDILLKTEEIEDYRCDRCRLKHALEWKQSRLAKANNEEQQKKIQQDITKLERAIKDDPEVVPEGVELPEASQAPKRNIKKYMRITRFPKIIAIHLSRSVYDARSYSTKNMAKVNYTERLRLGGILNEHWYRLLGVVCHKGNHNSGHYESFRRNHMYPPFSTPDAWGAYAANSKANSIAPSPTVGARSSDDSPTTSESTPSESSTALSNAMSRQNTATTSKEDGSTPLEKTNTSRSFKRTITQGSRPQIQSHASSTKPRKRKKQDRWWRISDDKIKEAKTSDVLGMQREVYLLFYELERSEAIADD</sequence>
<keyword evidence="1" id="KW-0378">Hydrolase</keyword>
<comment type="catalytic activity">
    <reaction evidence="1">
        <text>Thiol-dependent hydrolysis of ester, thioester, amide, peptide and isopeptide bonds formed by the C-terminal Gly of ubiquitin (a 76-residue protein attached to proteins as an intracellular targeting signal).</text>
        <dbReference type="EC" id="3.4.19.12"/>
    </reaction>
</comment>